<comment type="caution">
    <text evidence="6">The sequence shown here is derived from an EMBL/GenBank/DDBJ whole genome shotgun (WGS) entry which is preliminary data.</text>
</comment>
<dbReference type="AlphaFoldDB" id="A0A7D9M1S2"/>
<dbReference type="GO" id="GO:0016853">
    <property type="term" value="F:isomerase activity"/>
    <property type="evidence" value="ECO:0007669"/>
    <property type="project" value="UniProtKB-KW"/>
</dbReference>
<evidence type="ECO:0000256" key="2">
    <source>
        <dbReference type="ARBA" id="ARBA00005254"/>
    </source>
</evidence>
<proteinExistence type="inferred from homology"/>
<dbReference type="OrthoDB" id="10055237at2759"/>
<feature type="domain" description="Enoyl-CoA hydratase/isomerase" evidence="5">
    <location>
        <begin position="1"/>
        <end position="49"/>
    </location>
</feature>
<dbReference type="Pfam" id="PF16113">
    <property type="entry name" value="ECH_2"/>
    <property type="match status" value="1"/>
</dbReference>
<comment type="similarity">
    <text evidence="2">Belongs to the enoyl-CoA hydratase/isomerase family.</text>
</comment>
<sequence length="59" mass="6969">MEYRLCQRFMSDKDFYEGIRAVLIDKDNQPKWNPGTLQDVTTDKVDSYFASLGENELEF</sequence>
<reference evidence="6" key="1">
    <citation type="submission" date="2020-04" db="EMBL/GenBank/DDBJ databases">
        <authorList>
            <person name="Alioto T."/>
            <person name="Alioto T."/>
            <person name="Gomez Garrido J."/>
        </authorList>
    </citation>
    <scope>NUCLEOTIDE SEQUENCE</scope>
    <source>
        <strain evidence="6">A484AB</strain>
    </source>
</reference>
<dbReference type="InterPro" id="IPR032259">
    <property type="entry name" value="HIBYL-CoA-H"/>
</dbReference>
<dbReference type="Proteomes" id="UP001152795">
    <property type="component" value="Unassembled WGS sequence"/>
</dbReference>
<dbReference type="EMBL" id="CACRXK020028262">
    <property type="protein sequence ID" value="CAB4041405.1"/>
    <property type="molecule type" value="Genomic_DNA"/>
</dbReference>
<protein>
    <recommendedName>
        <fullName evidence="3">3-hydroxyisobutyryl-CoA hydrolase</fullName>
        <ecNumber evidence="3">3.1.2.4</ecNumber>
    </recommendedName>
</protein>
<gene>
    <name evidence="6" type="ORF">PACLA_8A020503</name>
</gene>
<accession>A0A7D9M1S2</accession>
<dbReference type="InterPro" id="IPR045004">
    <property type="entry name" value="ECH_dom"/>
</dbReference>
<dbReference type="PANTHER" id="PTHR43176:SF3">
    <property type="entry name" value="3-HYDROXYISOBUTYRYL-COA HYDROLASE, MITOCHONDRIAL"/>
    <property type="match status" value="1"/>
</dbReference>
<dbReference type="GO" id="GO:0006574">
    <property type="term" value="P:L-valine catabolic process"/>
    <property type="evidence" value="ECO:0007669"/>
    <property type="project" value="TreeGrafter"/>
</dbReference>
<keyword evidence="6" id="KW-0413">Isomerase</keyword>
<keyword evidence="4" id="KW-0378">Hydrolase</keyword>
<dbReference type="PANTHER" id="PTHR43176">
    <property type="entry name" value="3-HYDROXYISOBUTYRYL-COA HYDROLASE-RELATED"/>
    <property type="match status" value="1"/>
</dbReference>
<evidence type="ECO:0000313" key="7">
    <source>
        <dbReference type="Proteomes" id="UP001152795"/>
    </source>
</evidence>
<dbReference type="GO" id="GO:0005739">
    <property type="term" value="C:mitochondrion"/>
    <property type="evidence" value="ECO:0007669"/>
    <property type="project" value="TreeGrafter"/>
</dbReference>
<name>A0A7D9M1S2_PARCT</name>
<evidence type="ECO:0000313" key="6">
    <source>
        <dbReference type="EMBL" id="CAB4041405.1"/>
    </source>
</evidence>
<evidence type="ECO:0000256" key="3">
    <source>
        <dbReference type="ARBA" id="ARBA00011915"/>
    </source>
</evidence>
<evidence type="ECO:0000256" key="4">
    <source>
        <dbReference type="ARBA" id="ARBA00022801"/>
    </source>
</evidence>
<comment type="catalytic activity">
    <reaction evidence="1">
        <text>3-hydroxy-2-methylpropanoyl-CoA + H2O = 3-hydroxy-2-methylpropanoate + CoA + H(+)</text>
        <dbReference type="Rhea" id="RHEA:20888"/>
        <dbReference type="ChEBI" id="CHEBI:11805"/>
        <dbReference type="ChEBI" id="CHEBI:15377"/>
        <dbReference type="ChEBI" id="CHEBI:15378"/>
        <dbReference type="ChEBI" id="CHEBI:57287"/>
        <dbReference type="ChEBI" id="CHEBI:57340"/>
        <dbReference type="EC" id="3.1.2.4"/>
    </reaction>
</comment>
<evidence type="ECO:0000259" key="5">
    <source>
        <dbReference type="Pfam" id="PF16113"/>
    </source>
</evidence>
<dbReference type="Gene3D" id="3.90.226.10">
    <property type="entry name" value="2-enoyl-CoA Hydratase, Chain A, domain 1"/>
    <property type="match status" value="1"/>
</dbReference>
<dbReference type="EC" id="3.1.2.4" evidence="3"/>
<dbReference type="GO" id="GO:0003860">
    <property type="term" value="F:3-hydroxyisobutyryl-CoA hydrolase activity"/>
    <property type="evidence" value="ECO:0007669"/>
    <property type="project" value="UniProtKB-EC"/>
</dbReference>
<evidence type="ECO:0000256" key="1">
    <source>
        <dbReference type="ARBA" id="ARBA00001709"/>
    </source>
</evidence>
<organism evidence="6 7">
    <name type="scientific">Paramuricea clavata</name>
    <name type="common">Red gorgonian</name>
    <name type="synonym">Violescent sea-whip</name>
    <dbReference type="NCBI Taxonomy" id="317549"/>
    <lineage>
        <taxon>Eukaryota</taxon>
        <taxon>Metazoa</taxon>
        <taxon>Cnidaria</taxon>
        <taxon>Anthozoa</taxon>
        <taxon>Octocorallia</taxon>
        <taxon>Malacalcyonacea</taxon>
        <taxon>Plexauridae</taxon>
        <taxon>Paramuricea</taxon>
    </lineage>
</organism>
<keyword evidence="7" id="KW-1185">Reference proteome</keyword>